<name>A0A7W6N7D9_9HYPH</name>
<sequence>MLLPLIKLANDTAMLAVESQIVIWVRLSQAATGRGSASESMLMVTEKVSAFAEASLTIATGGSAHKVVKGYRKRVRANVKRLGRSRS</sequence>
<protein>
    <submittedName>
        <fullName evidence="1">Uncharacterized protein</fullName>
    </submittedName>
</protein>
<evidence type="ECO:0000313" key="1">
    <source>
        <dbReference type="EMBL" id="MBB4039572.1"/>
    </source>
</evidence>
<evidence type="ECO:0000313" key="2">
    <source>
        <dbReference type="Proteomes" id="UP000519439"/>
    </source>
</evidence>
<reference evidence="1 2" key="1">
    <citation type="submission" date="2020-08" db="EMBL/GenBank/DDBJ databases">
        <title>Genomic Encyclopedia of Type Strains, Phase IV (KMG-IV): sequencing the most valuable type-strain genomes for metagenomic binning, comparative biology and taxonomic classification.</title>
        <authorList>
            <person name="Goeker M."/>
        </authorList>
    </citation>
    <scope>NUCLEOTIDE SEQUENCE [LARGE SCALE GENOMIC DNA]</scope>
    <source>
        <strain evidence="1 2">DSM 15743</strain>
    </source>
</reference>
<dbReference type="EMBL" id="JACIDC010000003">
    <property type="protein sequence ID" value="MBB4039572.1"/>
    <property type="molecule type" value="Genomic_DNA"/>
</dbReference>
<gene>
    <name evidence="1" type="ORF">GGR34_001214</name>
</gene>
<comment type="caution">
    <text evidence="1">The sequence shown here is derived from an EMBL/GenBank/DDBJ whole genome shotgun (WGS) entry which is preliminary data.</text>
</comment>
<dbReference type="AlphaFoldDB" id="A0A7W6N7D9"/>
<keyword evidence="2" id="KW-1185">Reference proteome</keyword>
<organism evidence="1 2">
    <name type="scientific">Microvirga flocculans</name>
    <dbReference type="NCBI Taxonomy" id="217168"/>
    <lineage>
        <taxon>Bacteria</taxon>
        <taxon>Pseudomonadati</taxon>
        <taxon>Pseudomonadota</taxon>
        <taxon>Alphaproteobacteria</taxon>
        <taxon>Hyphomicrobiales</taxon>
        <taxon>Methylobacteriaceae</taxon>
        <taxon>Microvirga</taxon>
    </lineage>
</organism>
<dbReference type="Proteomes" id="UP000519439">
    <property type="component" value="Unassembled WGS sequence"/>
</dbReference>
<accession>A0A7W6N7D9</accession>
<proteinExistence type="predicted"/>
<dbReference type="RefSeq" id="WP_027317517.1">
    <property type="nucleotide sequence ID" value="NZ_JACIDC010000003.1"/>
</dbReference>